<reference evidence="2 3" key="1">
    <citation type="journal article" date="2016" name="Fungal Biol.">
        <title>The genome of Xylona heveae provides a window into fungal endophytism.</title>
        <authorList>
            <person name="Gazis R."/>
            <person name="Kuo A."/>
            <person name="Riley R."/>
            <person name="LaButti K."/>
            <person name="Lipzen A."/>
            <person name="Lin J."/>
            <person name="Amirebrahimi M."/>
            <person name="Hesse C.N."/>
            <person name="Spatafora J.W."/>
            <person name="Henrissat B."/>
            <person name="Hainaut M."/>
            <person name="Grigoriev I.V."/>
            <person name="Hibbett D.S."/>
        </authorList>
    </citation>
    <scope>NUCLEOTIDE SEQUENCE [LARGE SCALE GENOMIC DNA]</scope>
    <source>
        <strain evidence="2 3">TC161</strain>
    </source>
</reference>
<accession>A0A165A7H2</accession>
<dbReference type="RefSeq" id="XP_018185616.1">
    <property type="nucleotide sequence ID" value="XM_018331313.1"/>
</dbReference>
<evidence type="ECO:0000313" key="2">
    <source>
        <dbReference type="EMBL" id="KZF20061.1"/>
    </source>
</evidence>
<feature type="region of interest" description="Disordered" evidence="1">
    <location>
        <begin position="236"/>
        <end position="260"/>
    </location>
</feature>
<proteinExistence type="predicted"/>
<dbReference type="AlphaFoldDB" id="A0A165A7H2"/>
<protein>
    <recommendedName>
        <fullName evidence="4">Vacuolar protein sorting-associated protein 62</fullName>
    </recommendedName>
</protein>
<name>A0A165A7H2_XYLHT</name>
<evidence type="ECO:0000256" key="1">
    <source>
        <dbReference type="SAM" id="MobiDB-lite"/>
    </source>
</evidence>
<gene>
    <name evidence="2" type="ORF">L228DRAFT_241252</name>
</gene>
<dbReference type="PANTHER" id="PTHR48172">
    <property type="match status" value="1"/>
</dbReference>
<dbReference type="OrthoDB" id="188042at2759"/>
<evidence type="ECO:0000313" key="3">
    <source>
        <dbReference type="Proteomes" id="UP000076632"/>
    </source>
</evidence>
<dbReference type="STRING" id="1328760.A0A165A7H2"/>
<keyword evidence="3" id="KW-1185">Reference proteome</keyword>
<sequence>MAMLVALTATHGGQEPPPRLPSWAITTSTLFPSSLPTPVPCSTSRSSIPGAPILYPDENPQLDESPPFLLIDANSQQPLAQTPSVVLAGDRNGQEPLQLQPLKDLISSPLAESDSLPQRCVPNTLTPTPCTDLVGADRLNDSLASASLMPTRRRATLAIFSTLLGLFTFGQLSTHAPTPGEEGQEEVRWVASSHSWLDRQTCQWLGMCGVAHFRTASSEIRRAKDKKRKEQVAMMNVEDSENTQDSGHQASSWLEGKTRPEDWSDDERVLREIPQYVLDYAPLVHLFSGEQFWPCDIEEHLHHVTPHLNYTPLFSEHLNLTNLSQLNKWDNGRHVYLQSDDDVEGRPEWLGGEKNVPSPGDLPEGGEDHGKELSWAEWDGRIDGDVPDEPDSKLDQWWDVGIGSTKDRGGRRPNPTATEHIAVPTNKAEGEDVVETLRRRAASAPTWKLGKRVQGGRSDAPAVLLVVDKGDGVVDAFWFFFYSYNLGNVVLNVRFGNHVGDWEHTVIRFHKGKPKAVFFSEHSGGEAYNYEAVQKIGKRPVAYSAVGTHAMYATPGTHSYILPWGMLHDLTDRGPLWDPLLNSHAYTYDYINDTLRSSQLTPHAPTDWFYYSGHWGDKFYPLSDHRQYRFAGQYHYVNGPFGPRFKNLGRKRVCQGNGQCHLRNWLPLEGTRSKRWTTRGVGESQPAHVM</sequence>
<dbReference type="Pfam" id="PF06101">
    <property type="entry name" value="Vps62"/>
    <property type="match status" value="1"/>
</dbReference>
<dbReference type="InParanoid" id="A0A165A7H2"/>
<dbReference type="FunCoup" id="A0A165A7H2">
    <property type="interactions" value="22"/>
</dbReference>
<evidence type="ECO:0008006" key="4">
    <source>
        <dbReference type="Google" id="ProtNLM"/>
    </source>
</evidence>
<organism evidence="2 3">
    <name type="scientific">Xylona heveae (strain CBS 132557 / TC161)</name>
    <dbReference type="NCBI Taxonomy" id="1328760"/>
    <lineage>
        <taxon>Eukaryota</taxon>
        <taxon>Fungi</taxon>
        <taxon>Dikarya</taxon>
        <taxon>Ascomycota</taxon>
        <taxon>Pezizomycotina</taxon>
        <taxon>Xylonomycetes</taxon>
        <taxon>Xylonales</taxon>
        <taxon>Xylonaceae</taxon>
        <taxon>Xylona</taxon>
    </lineage>
</organism>
<dbReference type="GeneID" id="28896450"/>
<feature type="region of interest" description="Disordered" evidence="1">
    <location>
        <begin position="343"/>
        <end position="368"/>
    </location>
</feature>
<feature type="compositionally biased region" description="Polar residues" evidence="1">
    <location>
        <begin position="243"/>
        <end position="252"/>
    </location>
</feature>
<dbReference type="PANTHER" id="PTHR48172:SF2">
    <property type="entry name" value="VACUOLAR PROTEIN SORTING PROTEIN 62"/>
    <property type="match status" value="1"/>
</dbReference>
<dbReference type="EMBL" id="KV407464">
    <property type="protein sequence ID" value="KZF20061.1"/>
    <property type="molecule type" value="Genomic_DNA"/>
</dbReference>
<dbReference type="InterPro" id="IPR009291">
    <property type="entry name" value="Vps62"/>
</dbReference>
<dbReference type="Proteomes" id="UP000076632">
    <property type="component" value="Unassembled WGS sequence"/>
</dbReference>
<dbReference type="OMA" id="FWPGDIA"/>